<dbReference type="EMBL" id="CP088156">
    <property type="protein sequence ID" value="UFZ02223.1"/>
    <property type="molecule type" value="Genomic_DNA"/>
</dbReference>
<proteinExistence type="predicted"/>
<dbReference type="SUPFAM" id="SSF141571">
    <property type="entry name" value="Pentapeptide repeat-like"/>
    <property type="match status" value="1"/>
</dbReference>
<sequence length="262" mass="28860">MSELDHEAIRSALRRSEKLIAADLSDFSFDDEPLDSAQFEDCDAASTRFVGGELATSHWTRSRFNQCEFANVNLAGARFEDCRFFDGDSAKGCTFRFCDLRGTTFRNCDLMLATFNVCELWDVTFSGCRMSGATFEKPGFAFRSTRQTKSKKPVRLAGTFETCKMDNVVLRDADLSSLRIIDCDLSGAELQGTSLVNASLRGSNLTNAALRLADLSGADLRGADLSGFDLQDIQSFSGMQISASQQHHLLRSLGIDVFADED</sequence>
<dbReference type="Pfam" id="PF00805">
    <property type="entry name" value="Pentapeptide"/>
    <property type="match status" value="2"/>
</dbReference>
<protein>
    <submittedName>
        <fullName evidence="1">Pentapeptide repeat-containing protein</fullName>
    </submittedName>
</protein>
<dbReference type="RefSeq" id="WP_231318013.1">
    <property type="nucleotide sequence ID" value="NZ_CP088156.1"/>
</dbReference>
<gene>
    <name evidence="1" type="ORF">LQG66_23340</name>
</gene>
<accession>A0ABY3R653</accession>
<evidence type="ECO:0000313" key="1">
    <source>
        <dbReference type="EMBL" id="UFZ02223.1"/>
    </source>
</evidence>
<dbReference type="InterPro" id="IPR051082">
    <property type="entry name" value="Pentapeptide-BTB/POZ_domain"/>
</dbReference>
<dbReference type="Gene3D" id="2.160.20.80">
    <property type="entry name" value="E3 ubiquitin-protein ligase SopA"/>
    <property type="match status" value="2"/>
</dbReference>
<dbReference type="InterPro" id="IPR001646">
    <property type="entry name" value="5peptide_repeat"/>
</dbReference>
<dbReference type="PANTHER" id="PTHR14136:SF17">
    <property type="entry name" value="BTB_POZ DOMAIN-CONTAINING PROTEIN KCTD9"/>
    <property type="match status" value="1"/>
</dbReference>
<dbReference type="Proteomes" id="UP001431010">
    <property type="component" value="Chromosome"/>
</dbReference>
<keyword evidence="2" id="KW-1185">Reference proteome</keyword>
<reference evidence="1" key="1">
    <citation type="journal article" date="2024" name="Antonie Van Leeuwenhoek">
        <title>Bradyrhizobium ontarionense sp. nov., a novel bacterial symbiont isolated from Aeschynomene indica (Indian jointvetch), harbours photosynthesis, nitrogen fixation and nitrous oxide (N2O) reductase genes.</title>
        <authorList>
            <person name="Bromfield E.S.P."/>
            <person name="Cloutier S."/>
        </authorList>
    </citation>
    <scope>NUCLEOTIDE SEQUENCE</scope>
    <source>
        <strain evidence="1">A19</strain>
    </source>
</reference>
<dbReference type="Pfam" id="PF13599">
    <property type="entry name" value="Pentapeptide_4"/>
    <property type="match status" value="1"/>
</dbReference>
<organism evidence="1 2">
    <name type="scientific">Bradyrhizobium ontarionense</name>
    <dbReference type="NCBI Taxonomy" id="2898149"/>
    <lineage>
        <taxon>Bacteria</taxon>
        <taxon>Pseudomonadati</taxon>
        <taxon>Pseudomonadota</taxon>
        <taxon>Alphaproteobacteria</taxon>
        <taxon>Hyphomicrobiales</taxon>
        <taxon>Nitrobacteraceae</taxon>
        <taxon>Bradyrhizobium</taxon>
    </lineage>
</organism>
<name>A0ABY3R653_9BRAD</name>
<evidence type="ECO:0000313" key="2">
    <source>
        <dbReference type="Proteomes" id="UP001431010"/>
    </source>
</evidence>
<dbReference type="PANTHER" id="PTHR14136">
    <property type="entry name" value="BTB_POZ DOMAIN-CONTAINING PROTEIN KCTD9"/>
    <property type="match status" value="1"/>
</dbReference>